<dbReference type="GO" id="GO:0003700">
    <property type="term" value="F:DNA-binding transcription factor activity"/>
    <property type="evidence" value="ECO:0007669"/>
    <property type="project" value="InterPro"/>
</dbReference>
<evidence type="ECO:0000256" key="1">
    <source>
        <dbReference type="ARBA" id="ARBA00009437"/>
    </source>
</evidence>
<dbReference type="InterPro" id="IPR005119">
    <property type="entry name" value="LysR_subst-bd"/>
</dbReference>
<dbReference type="AlphaFoldDB" id="A0A0D0WRD4"/>
<dbReference type="Gene3D" id="1.10.10.10">
    <property type="entry name" value="Winged helix-like DNA-binding domain superfamily/Winged helix DNA-binding domain"/>
    <property type="match status" value="1"/>
</dbReference>
<dbReference type="FunFam" id="1.10.10.10:FF:000001">
    <property type="entry name" value="LysR family transcriptional regulator"/>
    <property type="match status" value="1"/>
</dbReference>
<comment type="similarity">
    <text evidence="1">Belongs to the LysR transcriptional regulatory family.</text>
</comment>
<proteinExistence type="inferred from homology"/>
<dbReference type="EMBL" id="JXSX01000003">
    <property type="protein sequence ID" value="KIR61516.1"/>
    <property type="molecule type" value="Genomic_DNA"/>
</dbReference>
<dbReference type="SUPFAM" id="SSF46785">
    <property type="entry name" value="Winged helix' DNA-binding domain"/>
    <property type="match status" value="1"/>
</dbReference>
<keyword evidence="3" id="KW-0238">DNA-binding</keyword>
<keyword evidence="7" id="KW-1185">Reference proteome</keyword>
<keyword evidence="4" id="KW-0804">Transcription</keyword>
<reference evidence="6 7" key="1">
    <citation type="submission" date="2015-01" db="EMBL/GenBank/DDBJ databases">
        <title>Sequencing and annotation of Micromonospora carbonacea strain JXNU-1 genome.</title>
        <authorList>
            <person name="Long Z."/>
            <person name="Huang Y."/>
            <person name="Jiang Y."/>
        </authorList>
    </citation>
    <scope>NUCLEOTIDE SEQUENCE [LARGE SCALE GENOMIC DNA]</scope>
    <source>
        <strain evidence="6 7">JXNU-1</strain>
    </source>
</reference>
<dbReference type="PROSITE" id="PS50931">
    <property type="entry name" value="HTH_LYSR"/>
    <property type="match status" value="1"/>
</dbReference>
<evidence type="ECO:0000259" key="5">
    <source>
        <dbReference type="PROSITE" id="PS50931"/>
    </source>
</evidence>
<dbReference type="GO" id="GO:0003677">
    <property type="term" value="F:DNA binding"/>
    <property type="evidence" value="ECO:0007669"/>
    <property type="project" value="UniProtKB-KW"/>
</dbReference>
<evidence type="ECO:0000256" key="3">
    <source>
        <dbReference type="ARBA" id="ARBA00023125"/>
    </source>
</evidence>
<feature type="domain" description="HTH lysR-type" evidence="5">
    <location>
        <begin position="3"/>
        <end position="60"/>
    </location>
</feature>
<accession>A0A0D0WRD4</accession>
<organism evidence="6 7">
    <name type="scientific">Micromonospora haikouensis</name>
    <dbReference type="NCBI Taxonomy" id="686309"/>
    <lineage>
        <taxon>Bacteria</taxon>
        <taxon>Bacillati</taxon>
        <taxon>Actinomycetota</taxon>
        <taxon>Actinomycetes</taxon>
        <taxon>Micromonosporales</taxon>
        <taxon>Micromonosporaceae</taxon>
        <taxon>Micromonospora</taxon>
    </lineage>
</organism>
<dbReference type="GeneID" id="301307935"/>
<evidence type="ECO:0000313" key="7">
    <source>
        <dbReference type="Proteomes" id="UP000032254"/>
    </source>
</evidence>
<dbReference type="PATRIC" id="fig|47853.6.peg.5953"/>
<dbReference type="SUPFAM" id="SSF53850">
    <property type="entry name" value="Periplasmic binding protein-like II"/>
    <property type="match status" value="1"/>
</dbReference>
<protein>
    <recommendedName>
        <fullName evidence="5">HTH lysR-type domain-containing protein</fullName>
    </recommendedName>
</protein>
<dbReference type="PANTHER" id="PTHR30346">
    <property type="entry name" value="TRANSCRIPTIONAL DUAL REGULATOR HCAR-RELATED"/>
    <property type="match status" value="1"/>
</dbReference>
<dbReference type="Pfam" id="PF00126">
    <property type="entry name" value="HTH_1"/>
    <property type="match status" value="1"/>
</dbReference>
<sequence>MDLDLALVRAFVVTAEELHFGRAGERLGLSQQALSKRIQRLEELLDRPLFERSTRTSALTEAGRRFLGPARDLLAAGDAAVAAVHRPATPLRVDVLHDRLGPARLVAAVLAGNPRLRLEISARRGLSLALPALRRAEIDAVFGRVAGAAAATAVAHRLIRLEPLVAVVDAGHPLAGRSTVRPADLVDHGVWVPSPGSAVEWGTYLQLFADRFGIPLTFEQVDNVGADELLRRGRALGRVFLSAADVANPQADDLVTLPLVEPRPVYPWSLLWRRNDRRPVLHDFVDLLHDYGALEGWRAHDLADCWLPDEDREALAAGPPAGG</sequence>
<dbReference type="InterPro" id="IPR036390">
    <property type="entry name" value="WH_DNA-bd_sf"/>
</dbReference>
<dbReference type="Proteomes" id="UP000032254">
    <property type="component" value="Unassembled WGS sequence"/>
</dbReference>
<evidence type="ECO:0000256" key="2">
    <source>
        <dbReference type="ARBA" id="ARBA00023015"/>
    </source>
</evidence>
<gene>
    <name evidence="6" type="ORF">TK50_28405</name>
</gene>
<comment type="caution">
    <text evidence="6">The sequence shown here is derived from an EMBL/GenBank/DDBJ whole genome shotgun (WGS) entry which is preliminary data.</text>
</comment>
<dbReference type="OrthoDB" id="3181812at2"/>
<dbReference type="Gene3D" id="3.40.190.10">
    <property type="entry name" value="Periplasmic binding protein-like II"/>
    <property type="match status" value="2"/>
</dbReference>
<evidence type="ECO:0000313" key="6">
    <source>
        <dbReference type="EMBL" id="KIR61516.1"/>
    </source>
</evidence>
<dbReference type="Pfam" id="PF03466">
    <property type="entry name" value="LysR_substrate"/>
    <property type="match status" value="1"/>
</dbReference>
<name>A0A0D0WRD4_9ACTN</name>
<keyword evidence="2" id="KW-0805">Transcription regulation</keyword>
<dbReference type="InterPro" id="IPR036388">
    <property type="entry name" value="WH-like_DNA-bd_sf"/>
</dbReference>
<evidence type="ECO:0000256" key="4">
    <source>
        <dbReference type="ARBA" id="ARBA00023163"/>
    </source>
</evidence>
<dbReference type="PRINTS" id="PR00039">
    <property type="entry name" value="HTHLYSR"/>
</dbReference>
<dbReference type="RefSeq" id="WP_043968549.1">
    <property type="nucleotide sequence ID" value="NZ_JXSX01000003.1"/>
</dbReference>
<dbReference type="GO" id="GO:0032993">
    <property type="term" value="C:protein-DNA complex"/>
    <property type="evidence" value="ECO:0007669"/>
    <property type="project" value="TreeGrafter"/>
</dbReference>
<dbReference type="PANTHER" id="PTHR30346:SF0">
    <property type="entry name" value="HCA OPERON TRANSCRIPTIONAL ACTIVATOR HCAR"/>
    <property type="match status" value="1"/>
</dbReference>
<dbReference type="InterPro" id="IPR000847">
    <property type="entry name" value="LysR_HTH_N"/>
</dbReference>